<dbReference type="GO" id="GO:0005829">
    <property type="term" value="C:cytosol"/>
    <property type="evidence" value="ECO:0007669"/>
    <property type="project" value="TreeGrafter"/>
</dbReference>
<comment type="subcellular location">
    <subcellularLocation>
        <location evidence="1">Cytoplasm</location>
    </subcellularLocation>
</comment>
<keyword evidence="4 10" id="KW-0132">Cell division</keyword>
<evidence type="ECO:0000256" key="9">
    <source>
        <dbReference type="ARBA" id="ARBA00033158"/>
    </source>
</evidence>
<evidence type="ECO:0000256" key="2">
    <source>
        <dbReference type="ARBA" id="ARBA00015195"/>
    </source>
</evidence>
<dbReference type="InterPro" id="IPR007838">
    <property type="entry name" value="Cell_div_ZapA-like"/>
</dbReference>
<evidence type="ECO:0000313" key="11">
    <source>
        <dbReference type="Proteomes" id="UP001212602"/>
    </source>
</evidence>
<keyword evidence="3" id="KW-0963">Cytoplasm</keyword>
<dbReference type="PANTHER" id="PTHR34981:SF1">
    <property type="entry name" value="CELL DIVISION PROTEIN ZAPA"/>
    <property type="match status" value="1"/>
</dbReference>
<dbReference type="Pfam" id="PF05164">
    <property type="entry name" value="ZapA"/>
    <property type="match status" value="1"/>
</dbReference>
<keyword evidence="5" id="KW-0717">Septation</keyword>
<protein>
    <recommendedName>
        <fullName evidence="2">Cell division protein ZapA</fullName>
    </recommendedName>
    <alternativeName>
        <fullName evidence="9">Z ring-associated protein ZapA</fullName>
    </alternativeName>
</protein>
<dbReference type="PANTHER" id="PTHR34981">
    <property type="entry name" value="CELL DIVISION PROTEIN ZAPA"/>
    <property type="match status" value="1"/>
</dbReference>
<dbReference type="Proteomes" id="UP001212602">
    <property type="component" value="Unassembled WGS sequence"/>
</dbReference>
<sequence>MNQIEVQIMGQSYLLGCPPDGEAQLREAVARVDAAMCGIRDAGKVKARDRIAVLASLNLAFDLAQRDQDLAAAQAALAEEKAKAEAAGSAPAPAASSGGPLLSYTSTVAGSADARSSQLIERLDQVLSSDGRLF</sequence>
<evidence type="ECO:0000313" key="10">
    <source>
        <dbReference type="EMBL" id="MDA7415642.1"/>
    </source>
</evidence>
<keyword evidence="11" id="KW-1185">Reference proteome</keyword>
<evidence type="ECO:0000256" key="7">
    <source>
        <dbReference type="ARBA" id="ARBA00024910"/>
    </source>
</evidence>
<reference evidence="10" key="1">
    <citation type="submission" date="2023-01" db="EMBL/GenBank/DDBJ databases">
        <title>Xenophilus mangrovi sp. nov., isolated from soil of Mangrove nature reserve.</title>
        <authorList>
            <person name="Xu S."/>
            <person name="Liu Z."/>
            <person name="Xu Y."/>
        </authorList>
    </citation>
    <scope>NUCLEOTIDE SEQUENCE</scope>
    <source>
        <strain evidence="10">YW8</strain>
    </source>
</reference>
<dbReference type="InterPro" id="IPR042233">
    <property type="entry name" value="Cell_div_ZapA_N"/>
</dbReference>
<keyword evidence="6" id="KW-0131">Cell cycle</keyword>
<dbReference type="Gene3D" id="3.30.160.880">
    <property type="entry name" value="Cell division protein ZapA protomer, N-terminal domain"/>
    <property type="match status" value="1"/>
</dbReference>
<dbReference type="EMBL" id="JAQIPB010000002">
    <property type="protein sequence ID" value="MDA7415642.1"/>
    <property type="molecule type" value="Genomic_DNA"/>
</dbReference>
<gene>
    <name evidence="10" type="ORF">PGB34_04640</name>
</gene>
<dbReference type="GO" id="GO:0000921">
    <property type="term" value="P:septin ring assembly"/>
    <property type="evidence" value="ECO:0007669"/>
    <property type="project" value="TreeGrafter"/>
</dbReference>
<dbReference type="AlphaFoldDB" id="A0AAE3SZV3"/>
<evidence type="ECO:0000256" key="8">
    <source>
        <dbReference type="ARBA" id="ARBA00026068"/>
    </source>
</evidence>
<evidence type="ECO:0000256" key="4">
    <source>
        <dbReference type="ARBA" id="ARBA00022618"/>
    </source>
</evidence>
<proteinExistence type="predicted"/>
<dbReference type="RefSeq" id="WP_271426921.1">
    <property type="nucleotide sequence ID" value="NZ_JAQIPB010000002.1"/>
</dbReference>
<dbReference type="GO" id="GO:0043093">
    <property type="term" value="P:FtsZ-dependent cytokinesis"/>
    <property type="evidence" value="ECO:0007669"/>
    <property type="project" value="TreeGrafter"/>
</dbReference>
<dbReference type="GO" id="GO:0030428">
    <property type="term" value="C:cell septum"/>
    <property type="evidence" value="ECO:0007669"/>
    <property type="project" value="TreeGrafter"/>
</dbReference>
<evidence type="ECO:0000256" key="5">
    <source>
        <dbReference type="ARBA" id="ARBA00023210"/>
    </source>
</evidence>
<evidence type="ECO:0000256" key="6">
    <source>
        <dbReference type="ARBA" id="ARBA00023306"/>
    </source>
</evidence>
<organism evidence="10 11">
    <name type="scientific">Xenophilus arseniciresistens</name>
    <dbReference type="NCBI Taxonomy" id="1283306"/>
    <lineage>
        <taxon>Bacteria</taxon>
        <taxon>Pseudomonadati</taxon>
        <taxon>Pseudomonadota</taxon>
        <taxon>Betaproteobacteria</taxon>
        <taxon>Burkholderiales</taxon>
        <taxon>Comamonadaceae</taxon>
        <taxon>Xenophilus</taxon>
    </lineage>
</organism>
<evidence type="ECO:0000256" key="3">
    <source>
        <dbReference type="ARBA" id="ARBA00022490"/>
    </source>
</evidence>
<evidence type="ECO:0000256" key="1">
    <source>
        <dbReference type="ARBA" id="ARBA00004496"/>
    </source>
</evidence>
<name>A0AAE3SZV3_9BURK</name>
<comment type="function">
    <text evidence="7">Activator of cell division through the inhibition of FtsZ GTPase activity, therefore promoting FtsZ assembly into bundles of protofilaments necessary for the formation of the division Z ring. It is recruited early at mid-cell but it is not essential for cell division.</text>
</comment>
<comment type="subunit">
    <text evidence="8">Homodimer. Interacts with FtsZ.</text>
</comment>
<dbReference type="InterPro" id="IPR036192">
    <property type="entry name" value="Cell_div_ZapA-like_sf"/>
</dbReference>
<accession>A0AAE3SZV3</accession>
<dbReference type="GO" id="GO:0032153">
    <property type="term" value="C:cell division site"/>
    <property type="evidence" value="ECO:0007669"/>
    <property type="project" value="TreeGrafter"/>
</dbReference>
<dbReference type="GO" id="GO:0000917">
    <property type="term" value="P:division septum assembly"/>
    <property type="evidence" value="ECO:0007669"/>
    <property type="project" value="UniProtKB-KW"/>
</dbReference>
<dbReference type="SUPFAM" id="SSF102829">
    <property type="entry name" value="Cell division protein ZapA-like"/>
    <property type="match status" value="1"/>
</dbReference>
<comment type="caution">
    <text evidence="10">The sequence shown here is derived from an EMBL/GenBank/DDBJ whole genome shotgun (WGS) entry which is preliminary data.</text>
</comment>